<dbReference type="Proteomes" id="UP000774130">
    <property type="component" value="Unassembled WGS sequence"/>
</dbReference>
<name>A0ABS6TGE7_9ENTE</name>
<dbReference type="InterPro" id="IPR021462">
    <property type="entry name" value="DUF3114"/>
</dbReference>
<reference evidence="1 2" key="1">
    <citation type="submission" date="2021-06" db="EMBL/GenBank/DDBJ databases">
        <title>Enterococcus alishanensis sp. nov., a novel lactic acid bacterium isolated from fresh coffee beans.</title>
        <authorList>
            <person name="Chen Y.-S."/>
        </authorList>
    </citation>
    <scope>NUCLEOTIDE SEQUENCE [LARGE SCALE GENOMIC DNA]</scope>
    <source>
        <strain evidence="1 2">ALS3</strain>
    </source>
</reference>
<keyword evidence="2" id="KW-1185">Reference proteome</keyword>
<sequence>MSYTLDLEEKIAVLPFFLKHYPAKNRSFLLEAQKIIQQQIQAKIWLQQKKPVLKQEKLVPIFSLQPEIAALNNLVNENIPALKNYLLHAEDYFLTLGVLPCLKQLGWPAISQAAYLTTNQENPSLLVGSETFLSMWNAWNTQQQTKNARNKLTVLLKCLDFPPELTQESSVIQHLLSHFSSELAPDNPFWHSLALEVQIAFPAPLTLTDSLGKQIHQLRYLISLQQTEFIRRQKFGFSDHTKLAYFLRNRNFSLSDSDRLHQKKAHAGLGAYPSGYDGGNFKLLIAFHSEFIINRAGKFQNILDLDNLNGVVNGASFNYANKNDKIHTRLDVKFGKSDPQFRRKILKKNQYKAPTKTSGNFSYTNKTGAYAINGRSSKENSQLLKEHFKKFMRWYDDYQKISNQ</sequence>
<comment type="caution">
    <text evidence="1">The sequence shown here is derived from an EMBL/GenBank/DDBJ whole genome shotgun (WGS) entry which is preliminary data.</text>
</comment>
<protein>
    <submittedName>
        <fullName evidence="1">DUF3114 domain-containing protein</fullName>
    </submittedName>
</protein>
<evidence type="ECO:0000313" key="2">
    <source>
        <dbReference type="Proteomes" id="UP000774130"/>
    </source>
</evidence>
<dbReference type="RefSeq" id="WP_218327112.1">
    <property type="nucleotide sequence ID" value="NZ_JAHUZB010000006.1"/>
</dbReference>
<dbReference type="Pfam" id="PF11311">
    <property type="entry name" value="DUF3114"/>
    <property type="match status" value="1"/>
</dbReference>
<evidence type="ECO:0000313" key="1">
    <source>
        <dbReference type="EMBL" id="MBV7391905.1"/>
    </source>
</evidence>
<organism evidence="1 2">
    <name type="scientific">Enterococcus alishanensis</name>
    <dbReference type="NCBI Taxonomy" id="1303817"/>
    <lineage>
        <taxon>Bacteria</taxon>
        <taxon>Bacillati</taxon>
        <taxon>Bacillota</taxon>
        <taxon>Bacilli</taxon>
        <taxon>Lactobacillales</taxon>
        <taxon>Enterococcaceae</taxon>
        <taxon>Enterococcus</taxon>
    </lineage>
</organism>
<accession>A0ABS6TGE7</accession>
<gene>
    <name evidence="1" type="ORF">KUA55_14550</name>
</gene>
<proteinExistence type="predicted"/>
<dbReference type="EMBL" id="JAHUZB010000006">
    <property type="protein sequence ID" value="MBV7391905.1"/>
    <property type="molecule type" value="Genomic_DNA"/>
</dbReference>